<dbReference type="RefSeq" id="WP_105025131.1">
    <property type="nucleotide sequence ID" value="NZ_MSCI01000002.1"/>
</dbReference>
<feature type="transmembrane region" description="Helical" evidence="1">
    <location>
        <begin position="237"/>
        <end position="259"/>
    </location>
</feature>
<gene>
    <name evidence="2" type="ORF">BTO10_15405</name>
</gene>
<accession>A0A2S7VFK9</accession>
<feature type="transmembrane region" description="Helical" evidence="1">
    <location>
        <begin position="56"/>
        <end position="76"/>
    </location>
</feature>
<evidence type="ECO:0000313" key="3">
    <source>
        <dbReference type="Proteomes" id="UP000238707"/>
    </source>
</evidence>
<dbReference type="InterPro" id="IPR027417">
    <property type="entry name" value="P-loop_NTPase"/>
</dbReference>
<feature type="transmembrane region" description="Helical" evidence="1">
    <location>
        <begin position="21"/>
        <end position="44"/>
    </location>
</feature>
<dbReference type="EMBL" id="MSCI01000002">
    <property type="protein sequence ID" value="PQJ60725.1"/>
    <property type="molecule type" value="Genomic_DNA"/>
</dbReference>
<protein>
    <submittedName>
        <fullName evidence="2">Uncharacterized protein</fullName>
    </submittedName>
</protein>
<proteinExistence type="predicted"/>
<comment type="caution">
    <text evidence="2">The sequence shown here is derived from an EMBL/GenBank/DDBJ whole genome shotgun (WGS) entry which is preliminary data.</text>
</comment>
<evidence type="ECO:0000256" key="1">
    <source>
        <dbReference type="SAM" id="Phobius"/>
    </source>
</evidence>
<organism evidence="2 3">
    <name type="scientific">Vibrio chagasii</name>
    <dbReference type="NCBI Taxonomy" id="170679"/>
    <lineage>
        <taxon>Bacteria</taxon>
        <taxon>Pseudomonadati</taxon>
        <taxon>Pseudomonadota</taxon>
        <taxon>Gammaproteobacteria</taxon>
        <taxon>Vibrionales</taxon>
        <taxon>Vibrionaceae</taxon>
        <taxon>Vibrio</taxon>
    </lineage>
</organism>
<dbReference type="AlphaFoldDB" id="A0A2S7VFK9"/>
<reference evidence="2 3" key="1">
    <citation type="submission" date="2016-12" db="EMBL/GenBank/DDBJ databases">
        <title>Diversity of luminous bacteria.</title>
        <authorList>
            <person name="Yoshizawa S."/>
            <person name="Kogure K."/>
        </authorList>
    </citation>
    <scope>NUCLEOTIDE SEQUENCE [LARGE SCALE GENOMIC DNA]</scope>
    <source>
        <strain evidence="2 3">LC2-408</strain>
    </source>
</reference>
<dbReference type="CDD" id="cd00267">
    <property type="entry name" value="ABC_ATPase"/>
    <property type="match status" value="1"/>
</dbReference>
<keyword evidence="1" id="KW-1133">Transmembrane helix</keyword>
<evidence type="ECO:0000313" key="2">
    <source>
        <dbReference type="EMBL" id="PQJ60725.1"/>
    </source>
</evidence>
<dbReference type="Proteomes" id="UP000238707">
    <property type="component" value="Unassembled WGS sequence"/>
</dbReference>
<name>A0A2S7VFK9_9VIBR</name>
<keyword evidence="1" id="KW-0812">Transmembrane</keyword>
<keyword evidence="3" id="KW-1185">Reference proteome</keyword>
<feature type="transmembrane region" description="Helical" evidence="1">
    <location>
        <begin position="154"/>
        <end position="173"/>
    </location>
</feature>
<sequence>MKFESVRSIALSLFNKHAWSALSFASIHQLSIAISVYASVQIIYEVNSVGFDSVDFKLWAVVYLTCMVLPYCVSYFSDMSREAWLCSALNDFWSAATTIYGSCTSKTDTDNIKGILVSQGKETIISFIGYSFHFISALLNFSLSLLVISVVLDYRFALSILVSALFIAAYKVYISKTMEWLSETRNTQGSILTKKLSAIHENYHHGSSINRDSFQSDTRLSAETYLSSRMREARSKYAAMLLTSLFSLLPTTSLVVFLLFSPQIDAAIKLGIVVNLTRIYHLLASANELVSIIILLPNIKGQLRLLTKFNDNKAPFKIDTHTIELKDNQTNKPVSANELQSYRNGYLSVIGSNGSGKTTYLKDYQRSSGALYFNPSYRVCWPWESELNKEDISDGEYTKKCLDWLLNHTQETLLLDEWDAFLDKKNKAEFEERIESDSKTRLILQVRQ</sequence>
<feature type="transmembrane region" description="Helical" evidence="1">
    <location>
        <begin position="127"/>
        <end position="148"/>
    </location>
</feature>
<keyword evidence="1" id="KW-0472">Membrane</keyword>
<dbReference type="SUPFAM" id="SSF52540">
    <property type="entry name" value="P-loop containing nucleoside triphosphate hydrolases"/>
    <property type="match status" value="1"/>
</dbReference>
<dbReference type="Gene3D" id="3.40.50.300">
    <property type="entry name" value="P-loop containing nucleotide triphosphate hydrolases"/>
    <property type="match status" value="1"/>
</dbReference>